<feature type="compositionally biased region" description="Low complexity" evidence="1">
    <location>
        <begin position="79"/>
        <end position="92"/>
    </location>
</feature>
<dbReference type="Proteomes" id="UP000239560">
    <property type="component" value="Unassembled WGS sequence"/>
</dbReference>
<dbReference type="AlphaFoldDB" id="A0A0K3CIR7"/>
<reference evidence="2 4" key="1">
    <citation type="submission" date="2015-07" db="EMBL/GenBank/DDBJ databases">
        <authorList>
            <person name="Cajimat M.N.B."/>
            <person name="Milazzo M.L."/>
            <person name="Fulhorst C.F."/>
        </authorList>
    </citation>
    <scope>NUCLEOTIDE SEQUENCE [LARGE SCALE GENOMIC DNA]</scope>
    <source>
        <strain evidence="2">Single colony</strain>
    </source>
</reference>
<dbReference type="EMBL" id="CWKI01000009">
    <property type="protein sequence ID" value="CTR08818.1"/>
    <property type="molecule type" value="Genomic_DNA"/>
</dbReference>
<keyword evidence="4" id="KW-1185">Reference proteome</keyword>
<organism evidence="2 4">
    <name type="scientific">Rhodotorula toruloides</name>
    <name type="common">Yeast</name>
    <name type="synonym">Rhodosporidium toruloides</name>
    <dbReference type="NCBI Taxonomy" id="5286"/>
    <lineage>
        <taxon>Eukaryota</taxon>
        <taxon>Fungi</taxon>
        <taxon>Dikarya</taxon>
        <taxon>Basidiomycota</taxon>
        <taxon>Pucciniomycotina</taxon>
        <taxon>Microbotryomycetes</taxon>
        <taxon>Sporidiobolales</taxon>
        <taxon>Sporidiobolaceae</taxon>
        <taxon>Rhodotorula</taxon>
    </lineage>
</organism>
<evidence type="ECO:0000313" key="3">
    <source>
        <dbReference type="EMBL" id="PRQ72384.1"/>
    </source>
</evidence>
<proteinExistence type="predicted"/>
<dbReference type="OrthoDB" id="2529128at2759"/>
<evidence type="ECO:0000313" key="5">
    <source>
        <dbReference type="Proteomes" id="UP000239560"/>
    </source>
</evidence>
<evidence type="ECO:0000256" key="1">
    <source>
        <dbReference type="SAM" id="MobiDB-lite"/>
    </source>
</evidence>
<protein>
    <submittedName>
        <fullName evidence="2 3">Proteophosphoglycan 5</fullName>
    </submittedName>
</protein>
<dbReference type="EMBL" id="LCTV02000009">
    <property type="protein sequence ID" value="PRQ72384.1"/>
    <property type="molecule type" value="Genomic_DNA"/>
</dbReference>
<feature type="compositionally biased region" description="Basic residues" evidence="1">
    <location>
        <begin position="33"/>
        <end position="50"/>
    </location>
</feature>
<feature type="region of interest" description="Disordered" evidence="1">
    <location>
        <begin position="31"/>
        <end position="58"/>
    </location>
</feature>
<sequence length="344" mass="35040">MDAPLSVPLRRRVAAMVRTFMADEAVGHDKMLGKRTRRKASAGRSRTSRKASRDDGQERVITKASCRNHEAGTVGLRGPRNSLLSSCSPSSRPSSFRLPLHSPSLLHIAFSPHILTLSTMLATTLVAAAALAHTASAIPSSMKGDAATLAHRQFDSTDPVEQLAMVLLSFGVNVSDLKPGDKCAAPCLTDWTNGVSACSSEDENDVKTNVECACTDGNVDLLQKCATCMGGDNVQIGSMFAQQCPVAVKALATSSVGSQASSTGGSAVTLPSATSIKSSASSALSFAASGAASAAHTSAVASHSAAKGTVSQPAQTSQPAPGSAAKAVVSLLSLGAVGFAVFLA</sequence>
<accession>A0A0K3CIR7</accession>
<name>A0A0K3CIR7_RHOTO</name>
<reference evidence="3 5" key="2">
    <citation type="journal article" date="2018" name="Elife">
        <title>Functional genomics of lipid metabolism in the oleaginous yeast Rhodosporidium toruloides.</title>
        <authorList>
            <person name="Coradetti S.T."/>
            <person name="Pinel D."/>
            <person name="Geiselman G."/>
            <person name="Ito M."/>
            <person name="Mondo S."/>
            <person name="Reilly M.C."/>
            <person name="Cheng Y.F."/>
            <person name="Bauer S."/>
            <person name="Grigoriev I."/>
            <person name="Gladden J.M."/>
            <person name="Simmons B.A."/>
            <person name="Brem R."/>
            <person name="Arkin A.P."/>
            <person name="Skerker J.M."/>
        </authorList>
    </citation>
    <scope>NUCLEOTIDE SEQUENCE [LARGE SCALE GENOMIC DNA]</scope>
    <source>
        <strain evidence="3 5">NBRC 0880</strain>
    </source>
</reference>
<evidence type="ECO:0000313" key="4">
    <source>
        <dbReference type="Proteomes" id="UP000199069"/>
    </source>
</evidence>
<dbReference type="Proteomes" id="UP000199069">
    <property type="component" value="Unassembled WGS sequence"/>
</dbReference>
<gene>
    <name evidence="2" type="primary">FGENESH: predicted gene_9.25</name>
    <name evidence="3" type="ORF">AAT19DRAFT_16308</name>
    <name evidence="2" type="ORF">BN2166_0046790</name>
</gene>
<feature type="region of interest" description="Disordered" evidence="1">
    <location>
        <begin position="71"/>
        <end position="92"/>
    </location>
</feature>
<evidence type="ECO:0000313" key="2">
    <source>
        <dbReference type="EMBL" id="CTR08818.1"/>
    </source>
</evidence>